<feature type="compositionally biased region" description="Low complexity" evidence="1">
    <location>
        <begin position="40"/>
        <end position="125"/>
    </location>
</feature>
<dbReference type="EMBL" id="BMVW01000002">
    <property type="protein sequence ID" value="GGZ00809.1"/>
    <property type="molecule type" value="Genomic_DNA"/>
</dbReference>
<gene>
    <name evidence="4" type="ORF">GCM10010365_19540</name>
</gene>
<keyword evidence="2" id="KW-0472">Membrane</keyword>
<feature type="domain" description="Ricin B lectin" evidence="3">
    <location>
        <begin position="303"/>
        <end position="454"/>
    </location>
</feature>
<dbReference type="PROSITE" id="PS50231">
    <property type="entry name" value="RICIN_B_LECTIN"/>
    <property type="match status" value="1"/>
</dbReference>
<evidence type="ECO:0000259" key="3">
    <source>
        <dbReference type="SMART" id="SM00458"/>
    </source>
</evidence>
<dbReference type="SMART" id="SM00458">
    <property type="entry name" value="RICIN"/>
    <property type="match status" value="1"/>
</dbReference>
<keyword evidence="2" id="KW-1133">Transmembrane helix</keyword>
<dbReference type="SUPFAM" id="SSF50370">
    <property type="entry name" value="Ricin B-like lectins"/>
    <property type="match status" value="1"/>
</dbReference>
<protein>
    <recommendedName>
        <fullName evidence="3">Ricin B lectin domain-containing protein</fullName>
    </recommendedName>
</protein>
<feature type="transmembrane region" description="Helical" evidence="2">
    <location>
        <begin position="176"/>
        <end position="196"/>
    </location>
</feature>
<reference evidence="4" key="2">
    <citation type="submission" date="2020-09" db="EMBL/GenBank/DDBJ databases">
        <authorList>
            <person name="Sun Q."/>
            <person name="Ohkuma M."/>
        </authorList>
    </citation>
    <scope>NUCLEOTIDE SEQUENCE</scope>
    <source>
        <strain evidence="4">JCM 4815</strain>
    </source>
</reference>
<reference evidence="4" key="1">
    <citation type="journal article" date="2014" name="Int. J. Syst. Evol. Microbiol.">
        <title>Complete genome sequence of Corynebacterium casei LMG S-19264T (=DSM 44701T), isolated from a smear-ripened cheese.</title>
        <authorList>
            <consortium name="US DOE Joint Genome Institute (JGI-PGF)"/>
            <person name="Walter F."/>
            <person name="Albersmeier A."/>
            <person name="Kalinowski J."/>
            <person name="Ruckert C."/>
        </authorList>
    </citation>
    <scope>NUCLEOTIDE SEQUENCE</scope>
    <source>
        <strain evidence="4">JCM 4815</strain>
    </source>
</reference>
<dbReference type="AlphaFoldDB" id="A0A918PDF1"/>
<keyword evidence="5" id="KW-1185">Reference proteome</keyword>
<evidence type="ECO:0000313" key="4">
    <source>
        <dbReference type="EMBL" id="GGZ00809.1"/>
    </source>
</evidence>
<feature type="compositionally biased region" description="Low complexity" evidence="1">
    <location>
        <begin position="263"/>
        <end position="275"/>
    </location>
</feature>
<evidence type="ECO:0000256" key="2">
    <source>
        <dbReference type="SAM" id="Phobius"/>
    </source>
</evidence>
<keyword evidence="2" id="KW-0812">Transmembrane</keyword>
<dbReference type="InterPro" id="IPR000772">
    <property type="entry name" value="Ricin_B_lectin"/>
</dbReference>
<organism evidence="4 5">
    <name type="scientific">Streptomyces poonensis</name>
    <dbReference type="NCBI Taxonomy" id="68255"/>
    <lineage>
        <taxon>Bacteria</taxon>
        <taxon>Bacillati</taxon>
        <taxon>Actinomycetota</taxon>
        <taxon>Actinomycetes</taxon>
        <taxon>Kitasatosporales</taxon>
        <taxon>Streptomycetaceae</taxon>
        <taxon>Streptomyces</taxon>
    </lineage>
</organism>
<feature type="region of interest" description="Disordered" evidence="1">
    <location>
        <begin position="1"/>
        <end position="174"/>
    </location>
</feature>
<evidence type="ECO:0000256" key="1">
    <source>
        <dbReference type="SAM" id="MobiDB-lite"/>
    </source>
</evidence>
<feature type="compositionally biased region" description="Basic and acidic residues" evidence="1">
    <location>
        <begin position="279"/>
        <end position="290"/>
    </location>
</feature>
<dbReference type="Gene3D" id="2.80.10.50">
    <property type="match status" value="1"/>
</dbReference>
<dbReference type="RefSeq" id="WP_189857288.1">
    <property type="nucleotide sequence ID" value="NZ_BMVW01000002.1"/>
</dbReference>
<evidence type="ECO:0000313" key="5">
    <source>
        <dbReference type="Proteomes" id="UP000622166"/>
    </source>
</evidence>
<feature type="compositionally biased region" description="Low complexity" evidence="1">
    <location>
        <begin position="137"/>
        <end position="156"/>
    </location>
</feature>
<dbReference type="CDD" id="cd00161">
    <property type="entry name" value="beta-trefoil_Ricin-like"/>
    <property type="match status" value="1"/>
</dbReference>
<feature type="compositionally biased region" description="Basic and acidic residues" evidence="1">
    <location>
        <begin position="126"/>
        <end position="136"/>
    </location>
</feature>
<comment type="caution">
    <text evidence="4">The sequence shown here is derived from an EMBL/GenBank/DDBJ whole genome shotgun (WGS) entry which is preliminary data.</text>
</comment>
<dbReference type="InterPro" id="IPR035992">
    <property type="entry name" value="Ricin_B-like_lectins"/>
</dbReference>
<dbReference type="Proteomes" id="UP000622166">
    <property type="component" value="Unassembled WGS sequence"/>
</dbReference>
<dbReference type="Pfam" id="PF14200">
    <property type="entry name" value="RicinB_lectin_2"/>
    <property type="match status" value="1"/>
</dbReference>
<name>A0A918PDF1_9ACTN</name>
<feature type="compositionally biased region" description="Polar residues" evidence="1">
    <location>
        <begin position="291"/>
        <end position="300"/>
    </location>
</feature>
<accession>A0A918PDF1</accession>
<sequence length="455" mass="46273">MADQYGTDDNARRSGRATRSGGPARQDVRRAVVLGGTVEGPGAAWAGRGAAEAAAEPPAGAAPEPRQEPAPSAQADTGSSESSEPSESHESSSGTADPAAVPARSAAPAAEEPTAPEEPATPGARRAVDTSGEARTETSAAATTGTAGTTVAAASGGTAGGRTAEGHGRNGPSKPLLAAAALVGVVLVGVPILLMGGGDDDRDGDRTGLAGDKADSVLQDPVGKDVPPGTFVSGSPSPSSSPSPSPAKKKSPDATDTGKQPEAAGSAPSPSKSGARTGTKKETGSEKRSGTETTTRTADSSIRNVLIKNVKTGMCVDVPGYGNGKADGAVNQYPCNAGGDDNQMWSLEMRYRDVSPKGTDLYQIRNVKDGLCLDLPNYGPVSATTKVSEFPCNGTTADNQLWWLDRRPDGSSWVRNFSSNGLCLDVSAEGGVRADSRLTLFHCSDSDDHRWRFSG</sequence>
<feature type="region of interest" description="Disordered" evidence="1">
    <location>
        <begin position="193"/>
        <end position="300"/>
    </location>
</feature>
<proteinExistence type="predicted"/>